<keyword evidence="2" id="KW-0812">Transmembrane</keyword>
<name>A0A6P4JF07_DROKI</name>
<keyword evidence="2" id="KW-1133">Transmembrane helix</keyword>
<keyword evidence="2" id="KW-0472">Membrane</keyword>
<feature type="transmembrane region" description="Helical" evidence="2">
    <location>
        <begin position="59"/>
        <end position="77"/>
    </location>
</feature>
<feature type="transmembrane region" description="Helical" evidence="2">
    <location>
        <begin position="89"/>
        <end position="107"/>
    </location>
</feature>
<organism evidence="3 4">
    <name type="scientific">Drosophila kikkawai</name>
    <name type="common">Fruit fly</name>
    <dbReference type="NCBI Taxonomy" id="30033"/>
    <lineage>
        <taxon>Eukaryota</taxon>
        <taxon>Metazoa</taxon>
        <taxon>Ecdysozoa</taxon>
        <taxon>Arthropoda</taxon>
        <taxon>Hexapoda</taxon>
        <taxon>Insecta</taxon>
        <taxon>Pterygota</taxon>
        <taxon>Neoptera</taxon>
        <taxon>Endopterygota</taxon>
        <taxon>Diptera</taxon>
        <taxon>Brachycera</taxon>
        <taxon>Muscomorpha</taxon>
        <taxon>Ephydroidea</taxon>
        <taxon>Drosophilidae</taxon>
        <taxon>Drosophila</taxon>
        <taxon>Sophophora</taxon>
    </lineage>
</organism>
<reference evidence="4" key="2">
    <citation type="submission" date="2025-08" db="UniProtKB">
        <authorList>
            <consortium name="RefSeq"/>
        </authorList>
    </citation>
    <scope>IDENTIFICATION</scope>
    <source>
        <strain evidence="4">14028-0561.14</strain>
        <tissue evidence="4">Whole fly</tissue>
    </source>
</reference>
<gene>
    <name evidence="4" type="primary">LOC108082345</name>
</gene>
<accession>A0A6P4JF07</accession>
<evidence type="ECO:0000313" key="4">
    <source>
        <dbReference type="RefSeq" id="XP_017033168.1"/>
    </source>
</evidence>
<evidence type="ECO:0000256" key="1">
    <source>
        <dbReference type="SAM" id="MobiDB-lite"/>
    </source>
</evidence>
<dbReference type="GeneID" id="108082345"/>
<evidence type="ECO:0000256" key="2">
    <source>
        <dbReference type="SAM" id="Phobius"/>
    </source>
</evidence>
<proteinExistence type="predicted"/>
<dbReference type="AlphaFoldDB" id="A0A6P4JF07"/>
<evidence type="ECO:0000313" key="3">
    <source>
        <dbReference type="Proteomes" id="UP001652661"/>
    </source>
</evidence>
<feature type="transmembrane region" description="Helical" evidence="2">
    <location>
        <begin position="35"/>
        <end position="52"/>
    </location>
</feature>
<dbReference type="Proteomes" id="UP001652661">
    <property type="component" value="Chromosome 2R"/>
</dbReference>
<protein>
    <submittedName>
        <fullName evidence="4">Uncharacterized protein</fullName>
    </submittedName>
</protein>
<sequence length="149" mass="16806">MFREVIIGLINVFMGVDIFEILANGRTEVEKLGKALLTTASALLVLGTLFAQKQHRANILLIWLTSSLIYFGTHFYSIRKCYSCTCTSLWIYAILLVCMTAVIYKAYTKELEKSKDKKSSVGEKQPTPTAPEESHPPIYNSIIPQVHVY</sequence>
<dbReference type="RefSeq" id="XP_017033168.1">
    <property type="nucleotide sequence ID" value="XM_017177679.3"/>
</dbReference>
<feature type="transmembrane region" description="Helical" evidence="2">
    <location>
        <begin position="5"/>
        <end position="23"/>
    </location>
</feature>
<reference evidence="3" key="1">
    <citation type="submission" date="2025-05" db="UniProtKB">
        <authorList>
            <consortium name="RefSeq"/>
        </authorList>
    </citation>
    <scope>NUCLEOTIDE SEQUENCE [LARGE SCALE GENOMIC DNA]</scope>
    <source>
        <strain evidence="3">14028-0561.14</strain>
    </source>
</reference>
<feature type="region of interest" description="Disordered" evidence="1">
    <location>
        <begin position="113"/>
        <end position="140"/>
    </location>
</feature>
<dbReference type="OrthoDB" id="7868254at2759"/>
<keyword evidence="3" id="KW-1185">Reference proteome</keyword>